<dbReference type="EMBL" id="JRPR02000009">
    <property type="protein sequence ID" value="TLD95395.1"/>
    <property type="molecule type" value="Genomic_DNA"/>
</dbReference>
<dbReference type="Proteomes" id="UP000029733">
    <property type="component" value="Unassembled WGS sequence"/>
</dbReference>
<dbReference type="AlphaFoldDB" id="A0A4U8T768"/>
<sequence length="64" mass="7885">MGELDTQRESALMWLKSLDVRDFIKEITLNDYWLDMFENPESYFTWASSEEQANWYRECHRDNE</sequence>
<proteinExistence type="predicted"/>
<reference evidence="1 2" key="1">
    <citation type="journal article" date="2014" name="Genome Announc.">
        <title>Draft genome sequences of eight enterohepatic helicobacter species isolated from both laboratory and wild rodents.</title>
        <authorList>
            <person name="Sheh A."/>
            <person name="Shen Z."/>
            <person name="Fox J.G."/>
        </authorList>
    </citation>
    <scope>NUCLEOTIDE SEQUENCE [LARGE SCALE GENOMIC DNA]</scope>
    <source>
        <strain evidence="1 2">MIT 09-6949</strain>
    </source>
</reference>
<dbReference type="RefSeq" id="WP_034354049.1">
    <property type="nucleotide sequence ID" value="NZ_JRPR02000009.1"/>
</dbReference>
<accession>A0A4U8T768</accession>
<evidence type="ECO:0000313" key="1">
    <source>
        <dbReference type="EMBL" id="TLD95395.1"/>
    </source>
</evidence>
<gene>
    <name evidence="1" type="ORF">LS71_008285</name>
</gene>
<evidence type="ECO:0000313" key="2">
    <source>
        <dbReference type="Proteomes" id="UP000029733"/>
    </source>
</evidence>
<dbReference type="STRING" id="1677920.LS71_04160"/>
<protein>
    <submittedName>
        <fullName evidence="1">Uncharacterized protein</fullName>
    </submittedName>
</protein>
<organism evidence="1 2">
    <name type="scientific">Helicobacter jaachi</name>
    <dbReference type="NCBI Taxonomy" id="1677920"/>
    <lineage>
        <taxon>Bacteria</taxon>
        <taxon>Pseudomonadati</taxon>
        <taxon>Campylobacterota</taxon>
        <taxon>Epsilonproteobacteria</taxon>
        <taxon>Campylobacterales</taxon>
        <taxon>Helicobacteraceae</taxon>
        <taxon>Helicobacter</taxon>
    </lineage>
</organism>
<comment type="caution">
    <text evidence="1">The sequence shown here is derived from an EMBL/GenBank/DDBJ whole genome shotgun (WGS) entry which is preliminary data.</text>
</comment>
<name>A0A4U8T768_9HELI</name>
<keyword evidence="2" id="KW-1185">Reference proteome</keyword>